<dbReference type="InterPro" id="IPR004714">
    <property type="entry name" value="Cyt_oxidase_maturation_cbb3"/>
</dbReference>
<evidence type="ECO:0000313" key="3">
    <source>
        <dbReference type="Proteomes" id="UP000199531"/>
    </source>
</evidence>
<accession>A0A1H8H953</accession>
<dbReference type="AlphaFoldDB" id="A0A1H8H953"/>
<evidence type="ECO:0000313" key="2">
    <source>
        <dbReference type="EMBL" id="SEN52630.1"/>
    </source>
</evidence>
<organism evidence="2 3">
    <name type="scientific">Brachymonas denitrificans DSM 15123</name>
    <dbReference type="NCBI Taxonomy" id="1121117"/>
    <lineage>
        <taxon>Bacteria</taxon>
        <taxon>Pseudomonadati</taxon>
        <taxon>Pseudomonadota</taxon>
        <taxon>Betaproteobacteria</taxon>
        <taxon>Burkholderiales</taxon>
        <taxon>Comamonadaceae</taxon>
        <taxon>Brachymonas</taxon>
    </lineage>
</organism>
<dbReference type="STRING" id="1121117.SAMN02745977_01473"/>
<proteinExistence type="predicted"/>
<name>A0A1H8H953_9BURK</name>
<dbReference type="Proteomes" id="UP000199531">
    <property type="component" value="Unassembled WGS sequence"/>
</dbReference>
<dbReference type="PANTHER" id="PTHR41532:SF1">
    <property type="entry name" value="FIXS PROTEIN"/>
    <property type="match status" value="1"/>
</dbReference>
<sequence>MDILYLLIPLSVGLVFFILAGLWWAIHSGQFEDIEAEGQRIFKQD</sequence>
<gene>
    <name evidence="2" type="ORF">SAMN02745977_01473</name>
</gene>
<protein>
    <submittedName>
        <fullName evidence="2">Cytochrome oxidase maturation protein, cbb3-type</fullName>
    </submittedName>
</protein>
<keyword evidence="1" id="KW-1133">Transmembrane helix</keyword>
<dbReference type="PANTHER" id="PTHR41532">
    <property type="entry name" value="FIXS PROTEIN"/>
    <property type="match status" value="1"/>
</dbReference>
<keyword evidence="3" id="KW-1185">Reference proteome</keyword>
<dbReference type="NCBIfam" id="TIGR00847">
    <property type="entry name" value="ccoS"/>
    <property type="match status" value="1"/>
</dbReference>
<dbReference type="EMBL" id="FOCW01000002">
    <property type="protein sequence ID" value="SEN52630.1"/>
    <property type="molecule type" value="Genomic_DNA"/>
</dbReference>
<feature type="transmembrane region" description="Helical" evidence="1">
    <location>
        <begin position="6"/>
        <end position="26"/>
    </location>
</feature>
<keyword evidence="1" id="KW-0812">Transmembrane</keyword>
<dbReference type="Pfam" id="PF03597">
    <property type="entry name" value="FixS"/>
    <property type="match status" value="1"/>
</dbReference>
<dbReference type="OrthoDB" id="9802763at2"/>
<evidence type="ECO:0000256" key="1">
    <source>
        <dbReference type="SAM" id="Phobius"/>
    </source>
</evidence>
<keyword evidence="1" id="KW-0472">Membrane</keyword>
<reference evidence="2 3" key="1">
    <citation type="submission" date="2016-10" db="EMBL/GenBank/DDBJ databases">
        <authorList>
            <person name="de Groot N.N."/>
        </authorList>
    </citation>
    <scope>NUCLEOTIDE SEQUENCE [LARGE SCALE GENOMIC DNA]</scope>
    <source>
        <strain evidence="2 3">DSM 15123</strain>
    </source>
</reference>
<dbReference type="RefSeq" id="WP_091816006.1">
    <property type="nucleotide sequence ID" value="NZ_FOCW01000002.1"/>
</dbReference>